<protein>
    <recommendedName>
        <fullName evidence="3">F-box domain-containing protein</fullName>
    </recommendedName>
</protein>
<accession>A0AAW0DIQ3</accession>
<comment type="caution">
    <text evidence="1">The sequence shown here is derived from an EMBL/GenBank/DDBJ whole genome shotgun (WGS) entry which is preliminary data.</text>
</comment>
<dbReference type="EMBL" id="JAWWNJ010000007">
    <property type="protein sequence ID" value="KAK7051869.1"/>
    <property type="molecule type" value="Genomic_DNA"/>
</dbReference>
<proteinExistence type="predicted"/>
<keyword evidence="2" id="KW-1185">Reference proteome</keyword>
<evidence type="ECO:0000313" key="1">
    <source>
        <dbReference type="EMBL" id="KAK7051869.1"/>
    </source>
</evidence>
<gene>
    <name evidence="1" type="ORF">R3P38DRAFT_3255124</name>
</gene>
<evidence type="ECO:0000313" key="2">
    <source>
        <dbReference type="Proteomes" id="UP001362999"/>
    </source>
</evidence>
<dbReference type="AlphaFoldDB" id="A0AAW0DIQ3"/>
<name>A0AAW0DIQ3_9AGAR</name>
<reference evidence="1 2" key="1">
    <citation type="journal article" date="2024" name="J Genomics">
        <title>Draft genome sequencing and assembly of Favolaschia claudopus CIRM-BRFM 2984 isolated from oak limbs.</title>
        <authorList>
            <person name="Navarro D."/>
            <person name="Drula E."/>
            <person name="Chaduli D."/>
            <person name="Cazenave R."/>
            <person name="Ahrendt S."/>
            <person name="Wang J."/>
            <person name="Lipzen A."/>
            <person name="Daum C."/>
            <person name="Barry K."/>
            <person name="Grigoriev I.V."/>
            <person name="Favel A."/>
            <person name="Rosso M.N."/>
            <person name="Martin F."/>
        </authorList>
    </citation>
    <scope>NUCLEOTIDE SEQUENCE [LARGE SCALE GENOMIC DNA]</scope>
    <source>
        <strain evidence="1 2">CIRM-BRFM 2984</strain>
    </source>
</reference>
<dbReference type="Proteomes" id="UP001362999">
    <property type="component" value="Unassembled WGS sequence"/>
</dbReference>
<sequence>MSSSPILPLELEMAIFELCALSLPIFIPKLMLVAHRVKEWVEPILCRTICICPDDSAPEFPHFTQDTVVPFIAHKTTGFLRKHVRHFAHIDEMPVEENGKCLLAICSDVENLWIGYTNYTWICLVENLPLKRLDVELHLFLRLVEPTRPVFSRLTHLTLDEPAAASALARLPMLSHLALSWRHAKAAEYGQVLELKTLVVFIIFQSSSSTVAAEEEILWLTEDLRFVIMPLRNFICDWHSGIRKGEDYWSDAEAFVAMRQTQGANALSCVWEPADSEPKSDAA</sequence>
<organism evidence="1 2">
    <name type="scientific">Favolaschia claudopus</name>
    <dbReference type="NCBI Taxonomy" id="2862362"/>
    <lineage>
        <taxon>Eukaryota</taxon>
        <taxon>Fungi</taxon>
        <taxon>Dikarya</taxon>
        <taxon>Basidiomycota</taxon>
        <taxon>Agaricomycotina</taxon>
        <taxon>Agaricomycetes</taxon>
        <taxon>Agaricomycetidae</taxon>
        <taxon>Agaricales</taxon>
        <taxon>Marasmiineae</taxon>
        <taxon>Mycenaceae</taxon>
        <taxon>Favolaschia</taxon>
    </lineage>
</organism>
<evidence type="ECO:0008006" key="3">
    <source>
        <dbReference type="Google" id="ProtNLM"/>
    </source>
</evidence>